<evidence type="ECO:0000313" key="3">
    <source>
        <dbReference type="Proteomes" id="UP000729913"/>
    </source>
</evidence>
<dbReference type="InterPro" id="IPR031139">
    <property type="entry name" value="RPGRIP1_fam"/>
</dbReference>
<keyword evidence="1" id="KW-0175">Coiled coil</keyword>
<reference evidence="2" key="1">
    <citation type="submission" date="2020-03" db="EMBL/GenBank/DDBJ databases">
        <authorList>
            <person name="Chebbi M.A."/>
            <person name="Drezen J.M."/>
        </authorList>
    </citation>
    <scope>NUCLEOTIDE SEQUENCE</scope>
    <source>
        <tissue evidence="2">Whole body</tissue>
    </source>
</reference>
<evidence type="ECO:0000256" key="1">
    <source>
        <dbReference type="SAM" id="Coils"/>
    </source>
</evidence>
<feature type="coiled-coil region" evidence="1">
    <location>
        <begin position="354"/>
        <end position="381"/>
    </location>
</feature>
<reference evidence="2" key="2">
    <citation type="submission" date="2021-04" db="EMBL/GenBank/DDBJ databases">
        <title>Genome-wide patterns of bracovirus chromosomal integration into multiple host tissues during parasitism.</title>
        <authorList>
            <person name="Chebbi M.A.C."/>
        </authorList>
    </citation>
    <scope>NUCLEOTIDE SEQUENCE</scope>
    <source>
        <tissue evidence="2">Whole body</tissue>
    </source>
</reference>
<accession>A0A8J5RID9</accession>
<proteinExistence type="predicted"/>
<gene>
    <name evidence="2" type="ORF">G9C98_007235</name>
</gene>
<dbReference type="OrthoDB" id="2133912at2759"/>
<sequence>MADDPNRDYLPREHSYVESYQSVNVLQIDPRERLTISKLNRDVLEDKYLRLVEEYQKLKKLCNINEDKIKRLTTKLMRISASPSRPFSSSTLNINNDKDRIASLMLEVNKLKEKIHVYRTQLLSHGILRSSSQMRRLPNCNSSGTTTFRSEGGRIKLVQCPNFIEDGEENTDNLNERIEELEGQKKTLINRIKELENKLSIAKNENQKEKITENVEYIRVWRQMKLQQEKLTEFESKNKSLLEEMENLKSCLCEAKKSCSPTAKPVEKKLMGELEEQIARSQSYQAALREKDEQVRDLTSEIKILQQHNSELIGISTKYSQVEMENIELKKQMGDMMTDNHNLKCASNQEQANVKAIQAANAQLIEKLQELQRNNDLMSIQLKVLNIYIFIY</sequence>
<evidence type="ECO:0000313" key="2">
    <source>
        <dbReference type="EMBL" id="KAG8041931.1"/>
    </source>
</evidence>
<keyword evidence="3" id="KW-1185">Reference proteome</keyword>
<name>A0A8J5RID9_9HYME</name>
<dbReference type="EMBL" id="JAAOIC020000006">
    <property type="protein sequence ID" value="KAG8041931.1"/>
    <property type="molecule type" value="Genomic_DNA"/>
</dbReference>
<dbReference type="Proteomes" id="UP000729913">
    <property type="component" value="Unassembled WGS sequence"/>
</dbReference>
<feature type="coiled-coil region" evidence="1">
    <location>
        <begin position="41"/>
        <end position="121"/>
    </location>
</feature>
<feature type="coiled-coil region" evidence="1">
    <location>
        <begin position="164"/>
        <end position="308"/>
    </location>
</feature>
<protein>
    <submittedName>
        <fullName evidence="2">Uncharacterized protein</fullName>
    </submittedName>
</protein>
<organism evidence="2 3">
    <name type="scientific">Cotesia typhae</name>
    <dbReference type="NCBI Taxonomy" id="2053667"/>
    <lineage>
        <taxon>Eukaryota</taxon>
        <taxon>Metazoa</taxon>
        <taxon>Ecdysozoa</taxon>
        <taxon>Arthropoda</taxon>
        <taxon>Hexapoda</taxon>
        <taxon>Insecta</taxon>
        <taxon>Pterygota</taxon>
        <taxon>Neoptera</taxon>
        <taxon>Endopterygota</taxon>
        <taxon>Hymenoptera</taxon>
        <taxon>Apocrita</taxon>
        <taxon>Ichneumonoidea</taxon>
        <taxon>Braconidae</taxon>
        <taxon>Microgastrinae</taxon>
        <taxon>Cotesia</taxon>
    </lineage>
</organism>
<comment type="caution">
    <text evidence="2">The sequence shown here is derived from an EMBL/GenBank/DDBJ whole genome shotgun (WGS) entry which is preliminary data.</text>
</comment>
<dbReference type="AlphaFoldDB" id="A0A8J5RID9"/>
<dbReference type="PANTHER" id="PTHR14240">
    <property type="entry name" value="RETINITIS PIGMENTOSA GTPASE REGULATOR-INTERACTING PROTEIN"/>
    <property type="match status" value="1"/>
</dbReference>